<dbReference type="InterPro" id="IPR000618">
    <property type="entry name" value="Insect_cuticle"/>
</dbReference>
<gene>
    <name evidence="4" type="primary">106088333</name>
</gene>
<dbReference type="EnsemblMetazoa" id="SCAU009058-RA">
    <property type="protein sequence ID" value="SCAU009058-PA"/>
    <property type="gene ID" value="SCAU009058"/>
</dbReference>
<evidence type="ECO:0000256" key="3">
    <source>
        <dbReference type="SAM" id="SignalP"/>
    </source>
</evidence>
<accession>A0A1I8PL54</accession>
<evidence type="ECO:0000313" key="5">
    <source>
        <dbReference type="Proteomes" id="UP000095300"/>
    </source>
</evidence>
<keyword evidence="1" id="KW-0193">Cuticle</keyword>
<organism evidence="4 5">
    <name type="scientific">Stomoxys calcitrans</name>
    <name type="common">Stable fly</name>
    <name type="synonym">Conops calcitrans</name>
    <dbReference type="NCBI Taxonomy" id="35570"/>
    <lineage>
        <taxon>Eukaryota</taxon>
        <taxon>Metazoa</taxon>
        <taxon>Ecdysozoa</taxon>
        <taxon>Arthropoda</taxon>
        <taxon>Hexapoda</taxon>
        <taxon>Insecta</taxon>
        <taxon>Pterygota</taxon>
        <taxon>Neoptera</taxon>
        <taxon>Endopterygota</taxon>
        <taxon>Diptera</taxon>
        <taxon>Brachycera</taxon>
        <taxon>Muscomorpha</taxon>
        <taxon>Muscoidea</taxon>
        <taxon>Muscidae</taxon>
        <taxon>Stomoxys</taxon>
    </lineage>
</organism>
<keyword evidence="3" id="KW-0732">Signal</keyword>
<dbReference type="GO" id="GO:0042302">
    <property type="term" value="F:structural constituent of cuticle"/>
    <property type="evidence" value="ECO:0007669"/>
    <property type="project" value="UniProtKB-UniRule"/>
</dbReference>
<dbReference type="PROSITE" id="PS51155">
    <property type="entry name" value="CHIT_BIND_RR_2"/>
    <property type="match status" value="1"/>
</dbReference>
<name>A0A1I8PL54_STOCA</name>
<reference evidence="4" key="1">
    <citation type="submission" date="2020-05" db="UniProtKB">
        <authorList>
            <consortium name="EnsemblMetazoa"/>
        </authorList>
    </citation>
    <scope>IDENTIFICATION</scope>
    <source>
        <strain evidence="4">USDA</strain>
    </source>
</reference>
<evidence type="ECO:0000256" key="1">
    <source>
        <dbReference type="PROSITE-ProRule" id="PRU00497"/>
    </source>
</evidence>
<dbReference type="Pfam" id="PF00379">
    <property type="entry name" value="Chitin_bind_4"/>
    <property type="match status" value="1"/>
</dbReference>
<feature type="region of interest" description="Disordered" evidence="2">
    <location>
        <begin position="28"/>
        <end position="50"/>
    </location>
</feature>
<protein>
    <submittedName>
        <fullName evidence="4">Uncharacterized protein</fullName>
    </submittedName>
</protein>
<dbReference type="VEuPathDB" id="VectorBase:SCAU009058"/>
<evidence type="ECO:0000256" key="2">
    <source>
        <dbReference type="SAM" id="MobiDB-lite"/>
    </source>
</evidence>
<feature type="signal peptide" evidence="3">
    <location>
        <begin position="1"/>
        <end position="22"/>
    </location>
</feature>
<dbReference type="Proteomes" id="UP000095300">
    <property type="component" value="Unassembled WGS sequence"/>
</dbReference>
<feature type="chain" id="PRO_5009326848" evidence="3">
    <location>
        <begin position="23"/>
        <end position="130"/>
    </location>
</feature>
<dbReference type="AlphaFoldDB" id="A0A1I8PL54"/>
<proteinExistence type="predicted"/>
<keyword evidence="5" id="KW-1185">Reference proteome</keyword>
<evidence type="ECO:0000313" key="4">
    <source>
        <dbReference type="EnsemblMetazoa" id="SCAU009058-PA"/>
    </source>
</evidence>
<sequence>MLRATTWTAILLLAGLFQAATAATTAFPNPRKTTTRTTTQPVVSDEKRYHPAEVTQPRVLEQVDKRYTDGNFEYKYVLSNGVSRHEKSYWTPAGDSRALARKGYYSHPLPNGKYLTVFYTSDMNGFHEDS</sequence>